<name>A0A3G4RJK5_ECOLX</name>
<geneLocation type="plasmid" evidence="1">
    <name>pHNTS62</name>
</geneLocation>
<dbReference type="AlphaFoldDB" id="A0A3G4RJK5"/>
<keyword evidence="1" id="KW-0614">Plasmid</keyword>
<sequence length="80" mass="9290">MIWPVQKTGLPYNIVRFPNGPLLRVPACFRGEWCSGGARKRVYVKYHLFWCIFPQLNSTHRCRVPAPDAISYNHSDIKQS</sequence>
<protein>
    <submittedName>
        <fullName evidence="1">Uncharacterized protein</fullName>
    </submittedName>
</protein>
<proteinExistence type="predicted"/>
<accession>A0A3G4RJK5</accession>
<reference evidence="1" key="1">
    <citation type="submission" date="2018-10" db="EMBL/GenBank/DDBJ databases">
        <title>Complete sequence of plasmid pHNTS62.</title>
        <authorList>
            <person name="Liu J.H."/>
            <person name="Huang X.Y."/>
            <person name="Lv L.C."/>
        </authorList>
    </citation>
    <scope>NUCLEOTIDE SEQUENCE</scope>
    <source>
        <strain evidence="1">TS62CTX</strain>
        <plasmid evidence="1">pHNTS62</plasmid>
    </source>
</reference>
<dbReference type="EMBL" id="MK079574">
    <property type="protein sequence ID" value="AYU65850.1"/>
    <property type="molecule type" value="Genomic_DNA"/>
</dbReference>
<evidence type="ECO:0000313" key="1">
    <source>
        <dbReference type="EMBL" id="AYU65850.1"/>
    </source>
</evidence>
<organism evidence="1">
    <name type="scientific">Escherichia coli</name>
    <dbReference type="NCBI Taxonomy" id="562"/>
    <lineage>
        <taxon>Bacteria</taxon>
        <taxon>Pseudomonadati</taxon>
        <taxon>Pseudomonadota</taxon>
        <taxon>Gammaproteobacteria</taxon>
        <taxon>Enterobacterales</taxon>
        <taxon>Enterobacteriaceae</taxon>
        <taxon>Escherichia</taxon>
    </lineage>
</organism>